<feature type="compositionally biased region" description="Acidic residues" evidence="1">
    <location>
        <begin position="281"/>
        <end position="302"/>
    </location>
</feature>
<feature type="compositionally biased region" description="Low complexity" evidence="1">
    <location>
        <begin position="311"/>
        <end position="351"/>
    </location>
</feature>
<proteinExistence type="predicted"/>
<dbReference type="RefSeq" id="WP_261401437.1">
    <property type="nucleotide sequence ID" value="NZ_CP081869.1"/>
</dbReference>
<feature type="compositionally biased region" description="Low complexity" evidence="1">
    <location>
        <begin position="707"/>
        <end position="732"/>
    </location>
</feature>
<sequence>MVAAPRGDGGGMPRRGVASEWRQGVAKKTTASEADERLVEDSGLFDEAWYVERYKPKFGEGGSALRHFLVEGGPNGLSPSARFVSSAYFALYPDVARNGANPLVHYLKTGKDTGKRAIRRQDLEGLGLANLGRRDQRMIAAVARSGGFDEAYYLETYPDARSSGLHPMLHYVRHGLETLANPSADFDAARYAADNPDLVESGLPPLVHFARSGARQSTADDAEPQAATEAADVSEPSDEIPVAETETGSVAELVDDAPPSAAEPEETPDDVDVDVASEDHDADELGAEQEGSEEPGLDEPELDAPAKADEPAAAEPTEPAAAEAAAPLAPEADAPTPGVDEPADAVPTVDVPKAAPADVRVAAKAGADMPVEEALAALAGTRLFDAAWYVKRYPEVARSGLSPAAHYLQVGGPRRRRPSALFDAEYYVGAGPALPAGANPVLHFLAEGRRDRRPSSPLLDVSDPAGRLPSDAASISEPSRPAAGPAVDWLSAAQAERLPDAVAFAGRPIGQVAAGVSLAPLAAYARLAGLDPVETGVGADGSGDGLFAQAFRSGPARLSDAWFVDAGALRLRFGGFAGFDGSRHVARGYQGSPRDRSALRLCGEILLPAAGPGLLDLALLEPLEPVLLTLSEPGGRIVGFALLPFPSLARGGLHHAELVADGQGQDPVEGLTLASESAFADLVEGPGALARILVDPAGPAPSRSFRTRCSAGSTAASASRSSSTTTRMTSIRSGITCAGRSRRAAGLARA</sequence>
<evidence type="ECO:0000313" key="3">
    <source>
        <dbReference type="Proteomes" id="UP000825701"/>
    </source>
</evidence>
<evidence type="ECO:0000256" key="1">
    <source>
        <dbReference type="SAM" id="MobiDB-lite"/>
    </source>
</evidence>
<protein>
    <submittedName>
        <fullName evidence="2">Uncharacterized protein</fullName>
    </submittedName>
</protein>
<organism evidence="2 3">
    <name type="scientific">Chenggangzhangella methanolivorans</name>
    <dbReference type="NCBI Taxonomy" id="1437009"/>
    <lineage>
        <taxon>Bacteria</taxon>
        <taxon>Pseudomonadati</taxon>
        <taxon>Pseudomonadota</taxon>
        <taxon>Alphaproteobacteria</taxon>
        <taxon>Hyphomicrobiales</taxon>
        <taxon>Methylopilaceae</taxon>
        <taxon>Chenggangzhangella</taxon>
    </lineage>
</organism>
<gene>
    <name evidence="2" type="ORF">K6K41_15785</name>
</gene>
<dbReference type="Proteomes" id="UP000825701">
    <property type="component" value="Chromosome"/>
</dbReference>
<dbReference type="AlphaFoldDB" id="A0A9E6R5D6"/>
<keyword evidence="3" id="KW-1185">Reference proteome</keyword>
<feature type="region of interest" description="Disordered" evidence="1">
    <location>
        <begin position="1"/>
        <end position="33"/>
    </location>
</feature>
<feature type="region of interest" description="Disordered" evidence="1">
    <location>
        <begin position="453"/>
        <end position="481"/>
    </location>
</feature>
<feature type="region of interest" description="Disordered" evidence="1">
    <location>
        <begin position="703"/>
        <end position="732"/>
    </location>
</feature>
<dbReference type="KEGG" id="cmet:K6K41_15785"/>
<reference evidence="2" key="1">
    <citation type="submission" date="2021-08" db="EMBL/GenBank/DDBJ databases">
        <authorList>
            <person name="Zhang H."/>
            <person name="Xu M."/>
            <person name="Yu Z."/>
            <person name="Yang L."/>
            <person name="Cai Y."/>
        </authorList>
    </citation>
    <scope>NUCLEOTIDE SEQUENCE</scope>
    <source>
        <strain evidence="2">CHL1</strain>
    </source>
</reference>
<feature type="region of interest" description="Disordered" evidence="1">
    <location>
        <begin position="212"/>
        <end position="251"/>
    </location>
</feature>
<dbReference type="EMBL" id="CP081869">
    <property type="protein sequence ID" value="QZN98507.1"/>
    <property type="molecule type" value="Genomic_DNA"/>
</dbReference>
<feature type="region of interest" description="Disordered" evidence="1">
    <location>
        <begin position="281"/>
        <end position="351"/>
    </location>
</feature>
<accession>A0A9E6R5D6</accession>
<evidence type="ECO:0000313" key="2">
    <source>
        <dbReference type="EMBL" id="QZN98507.1"/>
    </source>
</evidence>
<name>A0A9E6R5D6_9HYPH</name>